<feature type="transmembrane region" description="Helical" evidence="1">
    <location>
        <begin position="79"/>
        <end position="101"/>
    </location>
</feature>
<keyword evidence="1" id="KW-0472">Membrane</keyword>
<name>A0A7X5TIF9_9GAMM</name>
<evidence type="ECO:0000256" key="1">
    <source>
        <dbReference type="SAM" id="Phobius"/>
    </source>
</evidence>
<gene>
    <name evidence="2" type="ORF">C5469_17630</name>
</gene>
<organism evidence="2 3">
    <name type="scientific">Photorhabdus cinerea</name>
    <dbReference type="NCBI Taxonomy" id="471575"/>
    <lineage>
        <taxon>Bacteria</taxon>
        <taxon>Pseudomonadati</taxon>
        <taxon>Pseudomonadota</taxon>
        <taxon>Gammaproteobacteria</taxon>
        <taxon>Enterobacterales</taxon>
        <taxon>Morganellaceae</taxon>
        <taxon>Photorhabdus</taxon>
    </lineage>
</organism>
<dbReference type="Proteomes" id="UP000591844">
    <property type="component" value="Unassembled WGS sequence"/>
</dbReference>
<reference evidence="2 3" key="1">
    <citation type="submission" date="2018-02" db="EMBL/GenBank/DDBJ databases">
        <authorList>
            <person name="Machado R.A."/>
        </authorList>
    </citation>
    <scope>NUCLEOTIDE SEQUENCE [LARGE SCALE GENOMIC DNA]</scope>
    <source>
        <strain evidence="2 3">DSM 19724</strain>
    </source>
</reference>
<sequence>MLGLRKFYSAPAEPKKSVGFKKPFFMSGVSDYQPGNQIGGLIKKWIKTMNYTFIILLKIIKKRIIFSGLISNVNDFDVILFFVLFCDLYHIFNVITGISYFKDNYLSYADINYHILLSNSVDYFEQSEPG</sequence>
<keyword evidence="1" id="KW-1133">Transmembrane helix</keyword>
<keyword evidence="1" id="KW-0812">Transmembrane</keyword>
<evidence type="ECO:0000313" key="2">
    <source>
        <dbReference type="EMBL" id="NHB93860.1"/>
    </source>
</evidence>
<dbReference type="EMBL" id="PUJW01000020">
    <property type="protein sequence ID" value="NHB93860.1"/>
    <property type="molecule type" value="Genomic_DNA"/>
</dbReference>
<dbReference type="AlphaFoldDB" id="A0A7X5TIF9"/>
<comment type="caution">
    <text evidence="2">The sequence shown here is derived from an EMBL/GenBank/DDBJ whole genome shotgun (WGS) entry which is preliminary data.</text>
</comment>
<dbReference type="RefSeq" id="WP_166309437.1">
    <property type="nucleotide sequence ID" value="NZ_CAWPIB010000020.1"/>
</dbReference>
<protein>
    <submittedName>
        <fullName evidence="2">Uncharacterized protein</fullName>
    </submittedName>
</protein>
<accession>A0A7X5TIF9</accession>
<keyword evidence="3" id="KW-1185">Reference proteome</keyword>
<proteinExistence type="predicted"/>
<evidence type="ECO:0000313" key="3">
    <source>
        <dbReference type="Proteomes" id="UP000591844"/>
    </source>
</evidence>